<dbReference type="RefSeq" id="WP_212324930.1">
    <property type="nucleotide sequence ID" value="NZ_AP024463.1"/>
</dbReference>
<comment type="similarity">
    <text evidence="1">Belongs to the HipA Ser/Thr kinase family.</text>
</comment>
<reference evidence="6 7" key="1">
    <citation type="submission" date="2021-03" db="EMBL/GenBank/DDBJ databases">
        <title>Human Oral Microbial Genomes.</title>
        <authorList>
            <person name="Johnston C.D."/>
            <person name="Chen T."/>
            <person name="Dewhirst F.E."/>
        </authorList>
    </citation>
    <scope>NUCLEOTIDE SEQUENCE [LARGE SCALE GENOMIC DNA]</scope>
    <source>
        <strain evidence="6 7">DSMZ 100122</strain>
    </source>
</reference>
<keyword evidence="3" id="KW-0418">Kinase</keyword>
<evidence type="ECO:0000256" key="2">
    <source>
        <dbReference type="ARBA" id="ARBA00022679"/>
    </source>
</evidence>
<evidence type="ECO:0000256" key="3">
    <source>
        <dbReference type="ARBA" id="ARBA00022777"/>
    </source>
</evidence>
<evidence type="ECO:0000313" key="6">
    <source>
        <dbReference type="EMBL" id="QUC08648.1"/>
    </source>
</evidence>
<gene>
    <name evidence="6" type="ORF">J5A65_02555</name>
</gene>
<sequence>MVTEGFRVLLGGKTVAHLYARGDYTWLEWQQGYWDDPDRPMLGLRFEDNPEERVAAALRLPPWFSNLLPEGRLRQWVALDAGINEQREMRLLVRLGLGLPGAVIVEPVEGEADPAWRPEQVQFPAVRRHDGQVLRFSLAGVALKFSLLQSGDRLTLPAGNQEGDWIVKMPDAVYPEVPANEFAMMSLAQRCGIDVPEIKMWHRDELPTLPEMAWPQGQEWAYAIRRFDREGNSRIHIEDLAQVRGFYPDRKYDGSFETAAALMYRGRDEVSYLEFIRRLFFSFAIGNGDMHLKNTSLIYRDPRRPVISPAYDLVSTAPYREDAEDLGLTLGRSRRFDEVTPQSFELLARKIGAPVESTMQTVAEVAGQLAGSWPGVSQLMDKLPHHREWLDLRLPEISRRFAN</sequence>
<evidence type="ECO:0000259" key="5">
    <source>
        <dbReference type="Pfam" id="PF13657"/>
    </source>
</evidence>
<keyword evidence="7" id="KW-1185">Reference proteome</keyword>
<dbReference type="InterPro" id="IPR017508">
    <property type="entry name" value="HipA_N1"/>
</dbReference>
<evidence type="ECO:0000313" key="7">
    <source>
        <dbReference type="Proteomes" id="UP000678513"/>
    </source>
</evidence>
<feature type="domain" description="HipA-like C-terminal" evidence="4">
    <location>
        <begin position="136"/>
        <end position="373"/>
    </location>
</feature>
<dbReference type="InterPro" id="IPR012893">
    <property type="entry name" value="HipA-like_C"/>
</dbReference>
<accession>A0ABX7Y7Z2</accession>
<dbReference type="Pfam" id="PF13657">
    <property type="entry name" value="Couple_hipA"/>
    <property type="match status" value="1"/>
</dbReference>
<organism evidence="6 7">
    <name type="scientific">Arachnia rubra</name>
    <dbReference type="NCBI Taxonomy" id="1547448"/>
    <lineage>
        <taxon>Bacteria</taxon>
        <taxon>Bacillati</taxon>
        <taxon>Actinomycetota</taxon>
        <taxon>Actinomycetes</taxon>
        <taxon>Propionibacteriales</taxon>
        <taxon>Propionibacteriaceae</taxon>
        <taxon>Arachnia</taxon>
    </lineage>
</organism>
<dbReference type="InterPro" id="IPR052028">
    <property type="entry name" value="HipA_Ser/Thr_kinase"/>
</dbReference>
<name>A0ABX7Y7Z2_9ACTN</name>
<dbReference type="EMBL" id="CP072384">
    <property type="protein sequence ID" value="QUC08648.1"/>
    <property type="molecule type" value="Genomic_DNA"/>
</dbReference>
<feature type="domain" description="HipA N-terminal subdomain 1" evidence="5">
    <location>
        <begin position="7"/>
        <end position="105"/>
    </location>
</feature>
<evidence type="ECO:0000259" key="4">
    <source>
        <dbReference type="Pfam" id="PF07804"/>
    </source>
</evidence>
<evidence type="ECO:0000256" key="1">
    <source>
        <dbReference type="ARBA" id="ARBA00010164"/>
    </source>
</evidence>
<dbReference type="PANTHER" id="PTHR37419:SF1">
    <property type="entry name" value="SERINE_THREONINE-PROTEIN KINASE TOXIN HIPA"/>
    <property type="match status" value="1"/>
</dbReference>
<keyword evidence="2" id="KW-0808">Transferase</keyword>
<dbReference type="Pfam" id="PF07804">
    <property type="entry name" value="HipA_C"/>
    <property type="match status" value="1"/>
</dbReference>
<dbReference type="PANTHER" id="PTHR37419">
    <property type="entry name" value="SERINE/THREONINE-PROTEIN KINASE TOXIN HIPA"/>
    <property type="match status" value="1"/>
</dbReference>
<proteinExistence type="inferred from homology"/>
<protein>
    <submittedName>
        <fullName evidence="6">Type II toxin-antitoxin system HipA family toxin</fullName>
    </submittedName>
</protein>
<dbReference type="NCBIfam" id="TIGR03071">
    <property type="entry name" value="couple_hipA"/>
    <property type="match status" value="1"/>
</dbReference>
<dbReference type="Proteomes" id="UP000678513">
    <property type="component" value="Chromosome"/>
</dbReference>